<dbReference type="Pfam" id="PF00480">
    <property type="entry name" value="ROK"/>
    <property type="match status" value="1"/>
</dbReference>
<comment type="caution">
    <text evidence="1">The sequence shown here is derived from an EMBL/GenBank/DDBJ whole genome shotgun (WGS) entry which is preliminary data.</text>
</comment>
<sequence length="325" mass="35878">MRVALSGKDLKEESIKKTEMNTPKDDKYSISAVVCELISNLLTENKIDQAQVLGIGVATAGPLNIEKGEIFNNTNLGFKVIPLKKPIIERFPGVPLDFINDCNGAVLGVHYFEANKNEKDNLVYITMSTGIGGGVICDGHLLYGKEGNAAEVGHGIVEPKSKFQCNCGAFGCWEVYSSGTGVRNRALEEINQGQLKAKVLMKVVENDKSKITAKEIFKAARMGDELSLKIVDDCIYYSKVGIGLVNNFFDCSSIYFGGSMMKDKEQILPPLIDQFTMDPIKFTINHPPQLKSTKFMDDIGVRGALALVKYKIENHEIISWQNKEI</sequence>
<dbReference type="InterPro" id="IPR049874">
    <property type="entry name" value="ROK_cs"/>
</dbReference>
<dbReference type="PANTHER" id="PTHR18964:SF149">
    <property type="entry name" value="BIFUNCTIONAL UDP-N-ACETYLGLUCOSAMINE 2-EPIMERASE_N-ACETYLMANNOSAMINE KINASE"/>
    <property type="match status" value="1"/>
</dbReference>
<dbReference type="AlphaFoldDB" id="A0A0F9QX43"/>
<dbReference type="InterPro" id="IPR000600">
    <property type="entry name" value="ROK"/>
</dbReference>
<gene>
    <name evidence="1" type="ORF">LCGC14_0666820</name>
</gene>
<reference evidence="1" key="1">
    <citation type="journal article" date="2015" name="Nature">
        <title>Complex archaea that bridge the gap between prokaryotes and eukaryotes.</title>
        <authorList>
            <person name="Spang A."/>
            <person name="Saw J.H."/>
            <person name="Jorgensen S.L."/>
            <person name="Zaremba-Niedzwiedzka K."/>
            <person name="Martijn J."/>
            <person name="Lind A.E."/>
            <person name="van Eijk R."/>
            <person name="Schleper C."/>
            <person name="Guy L."/>
            <person name="Ettema T.J."/>
        </authorList>
    </citation>
    <scope>NUCLEOTIDE SEQUENCE</scope>
</reference>
<dbReference type="SUPFAM" id="SSF53067">
    <property type="entry name" value="Actin-like ATPase domain"/>
    <property type="match status" value="1"/>
</dbReference>
<evidence type="ECO:0008006" key="2">
    <source>
        <dbReference type="Google" id="ProtNLM"/>
    </source>
</evidence>
<accession>A0A0F9QX43</accession>
<evidence type="ECO:0000313" key="1">
    <source>
        <dbReference type="EMBL" id="KKN47034.1"/>
    </source>
</evidence>
<dbReference type="Gene3D" id="3.30.420.40">
    <property type="match status" value="2"/>
</dbReference>
<dbReference type="PROSITE" id="PS01125">
    <property type="entry name" value="ROK"/>
    <property type="match status" value="1"/>
</dbReference>
<dbReference type="InterPro" id="IPR043129">
    <property type="entry name" value="ATPase_NBD"/>
</dbReference>
<organism evidence="1">
    <name type="scientific">marine sediment metagenome</name>
    <dbReference type="NCBI Taxonomy" id="412755"/>
    <lineage>
        <taxon>unclassified sequences</taxon>
        <taxon>metagenomes</taxon>
        <taxon>ecological metagenomes</taxon>
    </lineage>
</organism>
<dbReference type="EMBL" id="LAZR01001298">
    <property type="protein sequence ID" value="KKN47034.1"/>
    <property type="molecule type" value="Genomic_DNA"/>
</dbReference>
<proteinExistence type="predicted"/>
<name>A0A0F9QX43_9ZZZZ</name>
<dbReference type="PANTHER" id="PTHR18964">
    <property type="entry name" value="ROK (REPRESSOR, ORF, KINASE) FAMILY"/>
    <property type="match status" value="1"/>
</dbReference>
<protein>
    <recommendedName>
        <fullName evidence="2">Glucokinase</fullName>
    </recommendedName>
</protein>